<feature type="region of interest" description="Disordered" evidence="1">
    <location>
        <begin position="1"/>
        <end position="76"/>
    </location>
</feature>
<organism evidence="2 3">
    <name type="scientific">Puccinia graminis f. sp. tritici</name>
    <dbReference type="NCBI Taxonomy" id="56615"/>
    <lineage>
        <taxon>Eukaryota</taxon>
        <taxon>Fungi</taxon>
        <taxon>Dikarya</taxon>
        <taxon>Basidiomycota</taxon>
        <taxon>Pucciniomycotina</taxon>
        <taxon>Pucciniomycetes</taxon>
        <taxon>Pucciniales</taxon>
        <taxon>Pucciniaceae</taxon>
        <taxon>Puccinia</taxon>
    </lineage>
</organism>
<evidence type="ECO:0000313" key="2">
    <source>
        <dbReference type="EMBL" id="KAA1134434.1"/>
    </source>
</evidence>
<dbReference type="Proteomes" id="UP000325313">
    <property type="component" value="Unassembled WGS sequence"/>
</dbReference>
<evidence type="ECO:0000256" key="1">
    <source>
        <dbReference type="SAM" id="MobiDB-lite"/>
    </source>
</evidence>
<dbReference type="AlphaFoldDB" id="A0A5B0SDF5"/>
<accession>A0A5B0SDF5</accession>
<comment type="caution">
    <text evidence="2">The sequence shown here is derived from an EMBL/GenBank/DDBJ whole genome shotgun (WGS) entry which is preliminary data.</text>
</comment>
<gene>
    <name evidence="2" type="ORF">PGTUg99_002784</name>
</gene>
<evidence type="ECO:0000313" key="3">
    <source>
        <dbReference type="Proteomes" id="UP000325313"/>
    </source>
</evidence>
<feature type="region of interest" description="Disordered" evidence="1">
    <location>
        <begin position="106"/>
        <end position="128"/>
    </location>
</feature>
<sequence length="154" mass="16901">MMREKKGSTSSIDRQWRSIMIKQMKPPSCSSLTPSFRPSKISHPRTHSDSSKPPAEPSSLPLMQKAPSSSSTGSKLNSLFNAAARSIRTGDSRLFESFQAALSPRFVPESDKLPPPAQPWNRKPIPNSINSLKRIPVPAYSITEIGTQAPYPQG</sequence>
<reference evidence="2 3" key="1">
    <citation type="submission" date="2019-05" db="EMBL/GenBank/DDBJ databases">
        <title>Emergence of the Ug99 lineage of the wheat stem rust pathogen through somatic hybridization.</title>
        <authorList>
            <person name="Li F."/>
            <person name="Upadhyaya N.M."/>
            <person name="Sperschneider J."/>
            <person name="Matny O."/>
            <person name="Nguyen-Phuc H."/>
            <person name="Mago R."/>
            <person name="Raley C."/>
            <person name="Miller M.E."/>
            <person name="Silverstein K.A.T."/>
            <person name="Henningsen E."/>
            <person name="Hirsch C.D."/>
            <person name="Visser B."/>
            <person name="Pretorius Z.A."/>
            <person name="Steffenson B.J."/>
            <person name="Schwessinger B."/>
            <person name="Dodds P.N."/>
            <person name="Figueroa M."/>
        </authorList>
    </citation>
    <scope>NUCLEOTIDE SEQUENCE [LARGE SCALE GENOMIC DNA]</scope>
    <source>
        <strain evidence="2 3">Ug99</strain>
    </source>
</reference>
<protein>
    <submittedName>
        <fullName evidence="2">Uncharacterized protein</fullName>
    </submittedName>
</protein>
<proteinExistence type="predicted"/>
<name>A0A5B0SDF5_PUCGR</name>
<dbReference type="EMBL" id="VDEP01000063">
    <property type="protein sequence ID" value="KAA1134434.1"/>
    <property type="molecule type" value="Genomic_DNA"/>
</dbReference>